<keyword evidence="1" id="KW-0175">Coiled coil</keyword>
<keyword evidence="4" id="KW-0675">Receptor</keyword>
<keyword evidence="2" id="KW-0472">Membrane</keyword>
<dbReference type="InterPro" id="IPR000157">
    <property type="entry name" value="TIR_dom"/>
</dbReference>
<evidence type="ECO:0000313" key="5">
    <source>
        <dbReference type="Proteomes" id="UP001521137"/>
    </source>
</evidence>
<dbReference type="Gene3D" id="3.40.50.10140">
    <property type="entry name" value="Toll/interleukin-1 receptor homology (TIR) domain"/>
    <property type="match status" value="1"/>
</dbReference>
<dbReference type="InterPro" id="IPR035897">
    <property type="entry name" value="Toll_tir_struct_dom_sf"/>
</dbReference>
<reference evidence="4 5" key="1">
    <citation type="submission" date="2022-01" db="EMBL/GenBank/DDBJ databases">
        <title>Paraglaciecola sp. G1-23.</title>
        <authorList>
            <person name="Jin M.S."/>
            <person name="Han D.M."/>
            <person name="Kim H.M."/>
            <person name="Jeon C.O."/>
        </authorList>
    </citation>
    <scope>NUCLEOTIDE SEQUENCE [LARGE SCALE GENOMIC DNA]</scope>
    <source>
        <strain evidence="4 5">G1-23</strain>
    </source>
</reference>
<feature type="domain" description="TIR" evidence="3">
    <location>
        <begin position="13"/>
        <end position="144"/>
    </location>
</feature>
<proteinExistence type="predicted"/>
<evidence type="ECO:0000313" key="4">
    <source>
        <dbReference type="EMBL" id="MCF2947559.1"/>
    </source>
</evidence>
<accession>A0ABS9D6W1</accession>
<evidence type="ECO:0000259" key="3">
    <source>
        <dbReference type="PROSITE" id="PS50104"/>
    </source>
</evidence>
<keyword evidence="5" id="KW-1185">Reference proteome</keyword>
<evidence type="ECO:0000256" key="1">
    <source>
        <dbReference type="SAM" id="Coils"/>
    </source>
</evidence>
<dbReference type="Pfam" id="PF13676">
    <property type="entry name" value="TIR_2"/>
    <property type="match status" value="1"/>
</dbReference>
<dbReference type="PANTHER" id="PTHR47508:SF1">
    <property type="entry name" value="NON-SPECIFIC SERINE_THREONINE PROTEIN KINASE"/>
    <property type="match status" value="1"/>
</dbReference>
<dbReference type="PANTHER" id="PTHR47508">
    <property type="entry name" value="SAM DOMAIN-CONTAINING PROTEIN-RELATED"/>
    <property type="match status" value="1"/>
</dbReference>
<gene>
    <name evidence="4" type="ORF">L0668_05525</name>
</gene>
<protein>
    <submittedName>
        <fullName evidence="4">Toll/interleukin-1 receptor domain-containing protein</fullName>
    </submittedName>
</protein>
<dbReference type="Proteomes" id="UP001521137">
    <property type="component" value="Unassembled WGS sequence"/>
</dbReference>
<sequence length="726" mass="83498">MTNQSNSNDNEKTQFDIFISYASNDKDKAFEICESIEMRGLKCWIAPRNIRAGKEYSEEIIKGIEVSKSLLVVLSESANNSKFVKREVERAVSNGKPIYPFRIEDVKPSLSLELFISSAHWIEAWQGNLIEHIDKLVEELKQVSDELFVHNIKDLPLVDKLLRFAQRNLNAVITISVVVVLGILMFGGNDMPDIPDMGPDSVEDLELKHFTVIMKPAGRELDTKEFSFGISMSNSPNTAMKNNLNGSSYHLKFSEGTELNPNASMSSFYKVLKMTEIPTALTFSYETKDDGVAGPFEYDLSYLVNDMQKHRSELKETQRQRDEEQTSRDIIRIRERIQQRHPLNCHDLRIGPVICDFSTHEDMNLYTQAVSQLLIGNTSTNLPIVLEMDKLSSTKTVGVIKGKYDNWHLLLGINPSSIYSQIVFTDSSKSAVYPAPINDKKTDSIFEVPSNTPDAPKVLVTVDNGRRYLTRNNRWRLVPIVGNEVESITWKIFTNENRNMESSRQGFKYIEAESQLLGFNINSDNEKYKSIKFTYQYKNGAKEVHSYFPKWKEWNMKAAINNIDFDRLVNCRISTKYSSELSTSCSINNSEPIRLLFKDILWGSSPTELTSIKLNNKDRDYFIARFEEKVFKEFDKDRFEFLKQKTSKNSDEREEYNSIRKINDKLTREVTSYKRNFNPHYRDVFNGDSDKSNPTFLITDKPTDNLFFKFITIDGNASKVVQVPTS</sequence>
<name>A0ABS9D6W1_9ALTE</name>
<dbReference type="EMBL" id="JAKGAS010000002">
    <property type="protein sequence ID" value="MCF2947559.1"/>
    <property type="molecule type" value="Genomic_DNA"/>
</dbReference>
<dbReference type="SUPFAM" id="SSF52200">
    <property type="entry name" value="Toll/Interleukin receptor TIR domain"/>
    <property type="match status" value="1"/>
</dbReference>
<feature type="transmembrane region" description="Helical" evidence="2">
    <location>
        <begin position="169"/>
        <end position="187"/>
    </location>
</feature>
<keyword evidence="2" id="KW-0812">Transmembrane</keyword>
<feature type="coiled-coil region" evidence="1">
    <location>
        <begin position="300"/>
        <end position="327"/>
    </location>
</feature>
<organism evidence="4 5">
    <name type="scientific">Paraglaciecola algarum</name>
    <dbReference type="NCBI Taxonomy" id="3050085"/>
    <lineage>
        <taxon>Bacteria</taxon>
        <taxon>Pseudomonadati</taxon>
        <taxon>Pseudomonadota</taxon>
        <taxon>Gammaproteobacteria</taxon>
        <taxon>Alteromonadales</taxon>
        <taxon>Alteromonadaceae</taxon>
        <taxon>Paraglaciecola</taxon>
    </lineage>
</organism>
<dbReference type="PROSITE" id="PS50104">
    <property type="entry name" value="TIR"/>
    <property type="match status" value="1"/>
</dbReference>
<comment type="caution">
    <text evidence="4">The sequence shown here is derived from an EMBL/GenBank/DDBJ whole genome shotgun (WGS) entry which is preliminary data.</text>
</comment>
<evidence type="ECO:0000256" key="2">
    <source>
        <dbReference type="SAM" id="Phobius"/>
    </source>
</evidence>
<keyword evidence="2" id="KW-1133">Transmembrane helix</keyword>
<dbReference type="RefSeq" id="WP_235311080.1">
    <property type="nucleotide sequence ID" value="NZ_JAKGAS010000002.1"/>
</dbReference>